<comment type="subcellular location">
    <subcellularLocation>
        <location evidence="1">Cell inner membrane</location>
        <topology evidence="1">Multi-pass membrane protein</topology>
    </subcellularLocation>
</comment>
<dbReference type="InterPro" id="IPR027417">
    <property type="entry name" value="P-loop_NTPase"/>
</dbReference>
<dbReference type="InterPro" id="IPR025857">
    <property type="entry name" value="MacB_PCD"/>
</dbReference>
<evidence type="ECO:0000256" key="8">
    <source>
        <dbReference type="ARBA" id="ARBA00022989"/>
    </source>
</evidence>
<feature type="transmembrane region" description="Helical" evidence="13">
    <location>
        <begin position="269"/>
        <end position="289"/>
    </location>
</feature>
<dbReference type="GO" id="GO:0022857">
    <property type="term" value="F:transmembrane transporter activity"/>
    <property type="evidence" value="ECO:0007669"/>
    <property type="project" value="TreeGrafter"/>
</dbReference>
<proteinExistence type="inferred from homology"/>
<dbReference type="GO" id="GO:0005524">
    <property type="term" value="F:ATP binding"/>
    <property type="evidence" value="ECO:0007669"/>
    <property type="project" value="UniProtKB-KW"/>
</dbReference>
<dbReference type="FunFam" id="3.40.50.300:FF:000032">
    <property type="entry name" value="Export ABC transporter ATP-binding protein"/>
    <property type="match status" value="1"/>
</dbReference>
<evidence type="ECO:0000256" key="7">
    <source>
        <dbReference type="ARBA" id="ARBA00022840"/>
    </source>
</evidence>
<dbReference type="InterPro" id="IPR017911">
    <property type="entry name" value="MacB-like_ATP-bd"/>
</dbReference>
<dbReference type="PROSITE" id="PS50893">
    <property type="entry name" value="ABC_TRANSPORTER_2"/>
    <property type="match status" value="1"/>
</dbReference>
<name>A0A7C3Z351_UNCW3</name>
<evidence type="ECO:0000259" key="14">
    <source>
        <dbReference type="PROSITE" id="PS50893"/>
    </source>
</evidence>
<dbReference type="PROSITE" id="PS00211">
    <property type="entry name" value="ABC_TRANSPORTER_1"/>
    <property type="match status" value="1"/>
</dbReference>
<dbReference type="InterPro" id="IPR003838">
    <property type="entry name" value="ABC3_permease_C"/>
</dbReference>
<dbReference type="EMBL" id="DTMQ01000036">
    <property type="protein sequence ID" value="HGE99439.1"/>
    <property type="molecule type" value="Genomic_DNA"/>
</dbReference>
<keyword evidence="6" id="KW-0547">Nucleotide-binding</keyword>
<dbReference type="InterPro" id="IPR003439">
    <property type="entry name" value="ABC_transporter-like_ATP-bd"/>
</dbReference>
<evidence type="ECO:0000256" key="4">
    <source>
        <dbReference type="ARBA" id="ARBA00022519"/>
    </source>
</evidence>
<feature type="transmembrane region" description="Helical" evidence="13">
    <location>
        <begin position="522"/>
        <end position="549"/>
    </location>
</feature>
<keyword evidence="9 13" id="KW-0472">Membrane</keyword>
<comment type="caution">
    <text evidence="15">The sequence shown here is derived from an EMBL/GenBank/DDBJ whole genome shotgun (WGS) entry which is preliminary data.</text>
</comment>
<keyword evidence="5 13" id="KW-0812">Transmembrane</keyword>
<keyword evidence="4" id="KW-0997">Cell inner membrane</keyword>
<dbReference type="Gene3D" id="3.40.50.300">
    <property type="entry name" value="P-loop containing nucleotide triphosphate hydrolases"/>
    <property type="match status" value="1"/>
</dbReference>
<accession>A0A7C3Z351</accession>
<evidence type="ECO:0000256" key="1">
    <source>
        <dbReference type="ARBA" id="ARBA00004429"/>
    </source>
</evidence>
<dbReference type="InterPro" id="IPR017871">
    <property type="entry name" value="ABC_transporter-like_CS"/>
</dbReference>
<dbReference type="Pfam" id="PF00005">
    <property type="entry name" value="ABC_tran"/>
    <property type="match status" value="1"/>
</dbReference>
<dbReference type="CDD" id="cd03255">
    <property type="entry name" value="ABC_MJ0796_LolCDE_FtsE"/>
    <property type="match status" value="1"/>
</dbReference>
<organism evidence="15">
    <name type="scientific">candidate division WOR-3 bacterium</name>
    <dbReference type="NCBI Taxonomy" id="2052148"/>
    <lineage>
        <taxon>Bacteria</taxon>
        <taxon>Bacteria division WOR-3</taxon>
    </lineage>
</organism>
<evidence type="ECO:0000256" key="13">
    <source>
        <dbReference type="SAM" id="Phobius"/>
    </source>
</evidence>
<dbReference type="PANTHER" id="PTHR30572:SF4">
    <property type="entry name" value="ABC TRANSPORTER PERMEASE YTRF"/>
    <property type="match status" value="1"/>
</dbReference>
<evidence type="ECO:0000256" key="12">
    <source>
        <dbReference type="ARBA" id="ARBA00038388"/>
    </source>
</evidence>
<feature type="transmembrane region" description="Helical" evidence="13">
    <location>
        <begin position="569"/>
        <end position="593"/>
    </location>
</feature>
<dbReference type="InterPro" id="IPR003593">
    <property type="entry name" value="AAA+_ATPase"/>
</dbReference>
<dbReference type="Pfam" id="PF12704">
    <property type="entry name" value="MacB_PCD"/>
    <property type="match status" value="1"/>
</dbReference>
<dbReference type="PANTHER" id="PTHR30572">
    <property type="entry name" value="MEMBRANE COMPONENT OF TRANSPORTER-RELATED"/>
    <property type="match status" value="1"/>
</dbReference>
<dbReference type="InterPro" id="IPR050250">
    <property type="entry name" value="Macrolide_Exporter_MacB"/>
</dbReference>
<dbReference type="SMART" id="SM00382">
    <property type="entry name" value="AAA"/>
    <property type="match status" value="1"/>
</dbReference>
<evidence type="ECO:0000256" key="2">
    <source>
        <dbReference type="ARBA" id="ARBA00022448"/>
    </source>
</evidence>
<feature type="transmembrane region" description="Helical" evidence="13">
    <location>
        <begin position="613"/>
        <end position="631"/>
    </location>
</feature>
<evidence type="ECO:0000256" key="9">
    <source>
        <dbReference type="ARBA" id="ARBA00023136"/>
    </source>
</evidence>
<keyword evidence="7 15" id="KW-0067">ATP-binding</keyword>
<evidence type="ECO:0000256" key="11">
    <source>
        <dbReference type="ARBA" id="ARBA00038076"/>
    </source>
</evidence>
<gene>
    <name evidence="15" type="ORF">ENX07_05140</name>
</gene>
<evidence type="ECO:0000256" key="3">
    <source>
        <dbReference type="ARBA" id="ARBA00022475"/>
    </source>
</evidence>
<comment type="similarity">
    <text evidence="12">Belongs to the ABC transporter superfamily. Macrolide exporter (TC 3.A.1.122) family.</text>
</comment>
<dbReference type="GO" id="GO:0005886">
    <property type="term" value="C:plasma membrane"/>
    <property type="evidence" value="ECO:0007669"/>
    <property type="project" value="UniProtKB-SubCell"/>
</dbReference>
<evidence type="ECO:0000313" key="15">
    <source>
        <dbReference type="EMBL" id="HGE99439.1"/>
    </source>
</evidence>
<dbReference type="Pfam" id="PF02687">
    <property type="entry name" value="FtsX"/>
    <property type="match status" value="1"/>
</dbReference>
<dbReference type="GO" id="GO:0016887">
    <property type="term" value="F:ATP hydrolysis activity"/>
    <property type="evidence" value="ECO:0007669"/>
    <property type="project" value="InterPro"/>
</dbReference>
<dbReference type="GO" id="GO:0046677">
    <property type="term" value="P:response to antibiotic"/>
    <property type="evidence" value="ECO:0007669"/>
    <property type="project" value="UniProtKB-KW"/>
</dbReference>
<keyword evidence="3" id="KW-1003">Cell membrane</keyword>
<reference evidence="15" key="1">
    <citation type="journal article" date="2020" name="mSystems">
        <title>Genome- and Community-Level Interaction Insights into Carbon Utilization and Element Cycling Functions of Hydrothermarchaeota in Hydrothermal Sediment.</title>
        <authorList>
            <person name="Zhou Z."/>
            <person name="Liu Y."/>
            <person name="Xu W."/>
            <person name="Pan J."/>
            <person name="Luo Z.H."/>
            <person name="Li M."/>
        </authorList>
    </citation>
    <scope>NUCLEOTIDE SEQUENCE [LARGE SCALE GENOMIC DNA]</scope>
    <source>
        <strain evidence="15">SpSt-906</strain>
    </source>
</reference>
<protein>
    <submittedName>
        <fullName evidence="15">ATP-binding cassette domain-containing protein</fullName>
    </submittedName>
</protein>
<dbReference type="GO" id="GO:0098796">
    <property type="term" value="C:membrane protein complex"/>
    <property type="evidence" value="ECO:0007669"/>
    <property type="project" value="UniProtKB-ARBA"/>
</dbReference>
<evidence type="ECO:0000256" key="5">
    <source>
        <dbReference type="ARBA" id="ARBA00022692"/>
    </source>
</evidence>
<keyword evidence="8 13" id="KW-1133">Transmembrane helix</keyword>
<dbReference type="SUPFAM" id="SSF52540">
    <property type="entry name" value="P-loop containing nucleoside triphosphate hydrolases"/>
    <property type="match status" value="1"/>
</dbReference>
<keyword evidence="10" id="KW-0046">Antibiotic resistance</keyword>
<comment type="similarity">
    <text evidence="11">Belongs to the ABC-4 integral membrane protein family.</text>
</comment>
<evidence type="ECO:0000256" key="10">
    <source>
        <dbReference type="ARBA" id="ARBA00023251"/>
    </source>
</evidence>
<evidence type="ECO:0000256" key="6">
    <source>
        <dbReference type="ARBA" id="ARBA00022741"/>
    </source>
</evidence>
<sequence>MIELRNVTKIYRLGKVELPALRKVSLQVADGEFIAIMGPSGSGKSTLLNIIGCLDLPTEGEYFLDGREVSKLSDSQLAMIRNEKIGFIFQNYNLLPRITALGNVELPLIYSGNYTRRKEKAKIALQAVNLSDRANHRPTELSGGEQQRVAIARALINEPKIILADEPTGNLDSRAGAEIMAILRQLNKKGITIIMVTHDNNVASYAQRIVRLRDGEIIEDFASAERMAPEVKTQQSTSWGKKRRFSLAELREGVRMAISSILANKLRSFLTMLGIIVGVAAVITMIAIGQGASAQITQRIRQMGSNLVMVNQFRRMVGGGSFTPLSYEDARSIAERIPLIARVDASFRRMASVIYGNQNITTEINGVTPNFPVIRNFPVERGTFFTEEDNRMMRRVAVLGKTVVRKLFGEEDPIGQYIKIKRNIFQVIGVMSEKGSSGFRDEDDVIFVPLRTAQKRIFGLDRDQVTEINIEVKEEKMLDSAVKEITKLLRERHRIQEGQEDDFNIRSQAEILSTVQETSRTFTMLLAGIAIVSLIVGGIGIMNIMFVSVTERTREIGIRKAIGARMIDILTQFLIEAIIISLCGGIIGILLGIGASKLTSQFAGWQTIVTPTSILLSFFFAFLVGFFFGVYPARKASLLNPIEALRYE</sequence>
<feature type="domain" description="ABC transporter" evidence="14">
    <location>
        <begin position="2"/>
        <end position="239"/>
    </location>
</feature>
<keyword evidence="2" id="KW-0813">Transport</keyword>
<dbReference type="AlphaFoldDB" id="A0A7C3Z351"/>